<proteinExistence type="inferred from homology"/>
<gene>
    <name evidence="7" type="ORF">ACFPRA_12150</name>
</gene>
<dbReference type="PANTHER" id="PTHR30011">
    <property type="entry name" value="ALKANESULFONATE MONOOXYGENASE-RELATED"/>
    <property type="match status" value="1"/>
</dbReference>
<keyword evidence="2" id="KW-0288">FMN</keyword>
<keyword evidence="4 7" id="KW-0503">Monooxygenase</keyword>
<dbReference type="RefSeq" id="WP_381434650.1">
    <property type="nucleotide sequence ID" value="NZ_JBHSNO010000005.1"/>
</dbReference>
<dbReference type="InterPro" id="IPR016215">
    <property type="entry name" value="NTA_MOA"/>
</dbReference>
<organism evidence="7 8">
    <name type="scientific">Sporosarcina soli</name>
    <dbReference type="NCBI Taxonomy" id="334736"/>
    <lineage>
        <taxon>Bacteria</taxon>
        <taxon>Bacillati</taxon>
        <taxon>Bacillota</taxon>
        <taxon>Bacilli</taxon>
        <taxon>Bacillales</taxon>
        <taxon>Caryophanaceae</taxon>
        <taxon>Sporosarcina</taxon>
    </lineage>
</organism>
<dbReference type="NCBIfam" id="TIGR03860">
    <property type="entry name" value="FMN_nitrolo"/>
    <property type="match status" value="1"/>
</dbReference>
<comment type="caution">
    <text evidence="7">The sequence shown here is derived from an EMBL/GenBank/DDBJ whole genome shotgun (WGS) entry which is preliminary data.</text>
</comment>
<dbReference type="InterPro" id="IPR036661">
    <property type="entry name" value="Luciferase-like_sf"/>
</dbReference>
<dbReference type="EC" id="1.14.-.-" evidence="7"/>
<dbReference type="Pfam" id="PF00296">
    <property type="entry name" value="Bac_luciferase"/>
    <property type="match status" value="1"/>
</dbReference>
<evidence type="ECO:0000256" key="3">
    <source>
        <dbReference type="ARBA" id="ARBA00023002"/>
    </source>
</evidence>
<keyword evidence="8" id="KW-1185">Reference proteome</keyword>
<sequence length="271" mass="30504">MTKKRMYLNAFEMSCAAFQSHALWRHPDDQTPGYKDIEYWTHLAKVLEKGHFDAVFIADVLGVYDVYKGSRDPAIRSGMQVPANDPAFIVPIMASVTKSLGFGLTASTTHDHPYTFARKMSTLDHLTKGRIGWNVVTSYLNSAAKNIGLDTQTPHDERYERADEYMEVVYKLWEASWEDDAVVIDKEKGIYTDPSKVHDINHDGKYYQVPGNHICEPSPQRTPVIFQAGASSRGRAFAADHAELIFVSSPSLEKTKNIVATFREDVVKSGR</sequence>
<dbReference type="InterPro" id="IPR011251">
    <property type="entry name" value="Luciferase-like_dom"/>
</dbReference>
<dbReference type="InterPro" id="IPR051260">
    <property type="entry name" value="Diverse_substr_monoxygenases"/>
</dbReference>
<protein>
    <submittedName>
        <fullName evidence="7">NtaA/DmoA family FMN-dependent monooxygenase</fullName>
        <ecNumber evidence="7">1.14.-.-</ecNumber>
    </submittedName>
</protein>
<reference evidence="8" key="1">
    <citation type="journal article" date="2019" name="Int. J. Syst. Evol. Microbiol.">
        <title>The Global Catalogue of Microorganisms (GCM) 10K type strain sequencing project: providing services to taxonomists for standard genome sequencing and annotation.</title>
        <authorList>
            <consortium name="The Broad Institute Genomics Platform"/>
            <consortium name="The Broad Institute Genome Sequencing Center for Infectious Disease"/>
            <person name="Wu L."/>
            <person name="Ma J."/>
        </authorList>
    </citation>
    <scope>NUCLEOTIDE SEQUENCE [LARGE SCALE GENOMIC DNA]</scope>
    <source>
        <strain evidence="8">CGMCC 4.1434</strain>
    </source>
</reference>
<evidence type="ECO:0000256" key="4">
    <source>
        <dbReference type="ARBA" id="ARBA00023033"/>
    </source>
</evidence>
<dbReference type="EMBL" id="JBHSNO010000005">
    <property type="protein sequence ID" value="MFC5589648.1"/>
    <property type="molecule type" value="Genomic_DNA"/>
</dbReference>
<dbReference type="Proteomes" id="UP001596109">
    <property type="component" value="Unassembled WGS sequence"/>
</dbReference>
<keyword evidence="3 7" id="KW-0560">Oxidoreductase</keyword>
<keyword evidence="1" id="KW-0285">Flavoprotein</keyword>
<evidence type="ECO:0000313" key="7">
    <source>
        <dbReference type="EMBL" id="MFC5589648.1"/>
    </source>
</evidence>
<evidence type="ECO:0000256" key="1">
    <source>
        <dbReference type="ARBA" id="ARBA00022630"/>
    </source>
</evidence>
<dbReference type="PANTHER" id="PTHR30011:SF16">
    <property type="entry name" value="C2H2 FINGER DOMAIN TRANSCRIPTION FACTOR (EUROFUNG)-RELATED"/>
    <property type="match status" value="1"/>
</dbReference>
<name>A0ABW0TMM7_9BACL</name>
<comment type="similarity">
    <text evidence="5">Belongs to the NtaA/SnaA/DszA monooxygenase family.</text>
</comment>
<dbReference type="SUPFAM" id="SSF51679">
    <property type="entry name" value="Bacterial luciferase-like"/>
    <property type="match status" value="1"/>
</dbReference>
<evidence type="ECO:0000313" key="8">
    <source>
        <dbReference type="Proteomes" id="UP001596109"/>
    </source>
</evidence>
<evidence type="ECO:0000256" key="5">
    <source>
        <dbReference type="ARBA" id="ARBA00033748"/>
    </source>
</evidence>
<accession>A0ABW0TMM7</accession>
<evidence type="ECO:0000256" key="2">
    <source>
        <dbReference type="ARBA" id="ARBA00022643"/>
    </source>
</evidence>
<evidence type="ECO:0000259" key="6">
    <source>
        <dbReference type="Pfam" id="PF00296"/>
    </source>
</evidence>
<dbReference type="Gene3D" id="3.20.20.30">
    <property type="entry name" value="Luciferase-like domain"/>
    <property type="match status" value="1"/>
</dbReference>
<feature type="domain" description="Luciferase-like" evidence="6">
    <location>
        <begin position="22"/>
        <end position="271"/>
    </location>
</feature>
<dbReference type="GO" id="GO:0004497">
    <property type="term" value="F:monooxygenase activity"/>
    <property type="evidence" value="ECO:0007669"/>
    <property type="project" value="UniProtKB-KW"/>
</dbReference>